<dbReference type="EMBL" id="CP113517">
    <property type="protein sequence ID" value="WAR42917.1"/>
    <property type="molecule type" value="Genomic_DNA"/>
</dbReference>
<reference evidence="1" key="1">
    <citation type="submission" date="2022-11" db="EMBL/GenBank/DDBJ databases">
        <title>Methylomonas rapida sp. nov., Carotenoid-Producing Obligate Methanotrophs with High Growth Characteristics and Biotechnological Potential.</title>
        <authorList>
            <person name="Tikhonova E.N."/>
            <person name="Suleimanov R.Z."/>
            <person name="Miroshnikov K."/>
            <person name="Oshkin I.Y."/>
            <person name="Belova S.E."/>
            <person name="Danilova O.V."/>
            <person name="Ashikhmin A."/>
            <person name="Konopkin A."/>
            <person name="But S.Y."/>
            <person name="Khmelenina V.N."/>
            <person name="Kuznetsov N."/>
            <person name="Pimenov N.V."/>
            <person name="Dedysh S.N."/>
        </authorList>
    </citation>
    <scope>NUCLEOTIDE SEQUENCE</scope>
    <source>
        <strain evidence="1">MP1</strain>
    </source>
</reference>
<dbReference type="CDD" id="cd00350">
    <property type="entry name" value="rubredoxin_like"/>
    <property type="match status" value="1"/>
</dbReference>
<dbReference type="Proteomes" id="UP001162780">
    <property type="component" value="Chromosome"/>
</dbReference>
<sequence>MTTVCPKCGYQRLPKDDHEVPDYQCPACGIVYEKFLQHKNKDRMNGSQKRASKVTKQGNIELTAIKVLQIRDWIFDAFEKLRLVILPVLTEPALIRQHLPTIAMIVLAMASTWSFVSPALFFKNLRETAIEKDASDLVGYIDFEKLRMNLKATLLETMNTLDKKSAKEDSMQEAGKALGIMMADKMIDTMVSPHGIKVMLSKQSNKNTPSDELPDFEFHYVDFNKAKITIGDGVVSLDRTGPFSWVMVGINLNMENNTH</sequence>
<accession>A0ABY7GD65</accession>
<evidence type="ECO:0000313" key="2">
    <source>
        <dbReference type="Proteomes" id="UP001162780"/>
    </source>
</evidence>
<gene>
    <name evidence="1" type="ORF">NM686_010935</name>
</gene>
<proteinExistence type="predicted"/>
<keyword evidence="2" id="KW-1185">Reference proteome</keyword>
<dbReference type="InterPro" id="IPR021330">
    <property type="entry name" value="DUF2939"/>
</dbReference>
<protein>
    <submittedName>
        <fullName evidence="1">DUF2939 domain-containing protein</fullName>
    </submittedName>
</protein>
<dbReference type="Pfam" id="PF11159">
    <property type="entry name" value="DUF2939"/>
    <property type="match status" value="1"/>
</dbReference>
<dbReference type="RefSeq" id="WP_255187901.1">
    <property type="nucleotide sequence ID" value="NZ_CP113517.1"/>
</dbReference>
<organism evidence="1 2">
    <name type="scientific">Methylomonas rapida</name>
    <dbReference type="NCBI Taxonomy" id="2963939"/>
    <lineage>
        <taxon>Bacteria</taxon>
        <taxon>Pseudomonadati</taxon>
        <taxon>Pseudomonadota</taxon>
        <taxon>Gammaproteobacteria</taxon>
        <taxon>Methylococcales</taxon>
        <taxon>Methylococcaceae</taxon>
        <taxon>Methylomonas</taxon>
    </lineage>
</organism>
<evidence type="ECO:0000313" key="1">
    <source>
        <dbReference type="EMBL" id="WAR42917.1"/>
    </source>
</evidence>
<name>A0ABY7GD65_9GAMM</name>